<proteinExistence type="predicted"/>
<comment type="caution">
    <text evidence="4">The sequence shown here is derived from an EMBL/GenBank/DDBJ whole genome shotgun (WGS) entry which is preliminary data.</text>
</comment>
<dbReference type="PANTHER" id="PTHR43327:SF10">
    <property type="entry name" value="STOMATIN-LIKE PROTEIN 2, MITOCHONDRIAL"/>
    <property type="match status" value="1"/>
</dbReference>
<dbReference type="InterPro" id="IPR001107">
    <property type="entry name" value="Band_7"/>
</dbReference>
<reference evidence="4" key="2">
    <citation type="journal article" date="2021" name="Microbiome">
        <title>Successional dynamics and alternative stable states in a saline activated sludge microbial community over 9 years.</title>
        <authorList>
            <person name="Wang Y."/>
            <person name="Ye J."/>
            <person name="Ju F."/>
            <person name="Liu L."/>
            <person name="Boyd J.A."/>
            <person name="Deng Y."/>
            <person name="Parks D.H."/>
            <person name="Jiang X."/>
            <person name="Yin X."/>
            <person name="Woodcroft B.J."/>
            <person name="Tyson G.W."/>
            <person name="Hugenholtz P."/>
            <person name="Polz M.F."/>
            <person name="Zhang T."/>
        </authorList>
    </citation>
    <scope>NUCLEOTIDE SEQUENCE</scope>
    <source>
        <strain evidence="4">HKST-UBA09</strain>
    </source>
</reference>
<dbReference type="PANTHER" id="PTHR43327">
    <property type="entry name" value="STOMATIN-LIKE PROTEIN 2, MITOCHONDRIAL"/>
    <property type="match status" value="1"/>
</dbReference>
<dbReference type="InterPro" id="IPR036013">
    <property type="entry name" value="Band_7/SPFH_dom_sf"/>
</dbReference>
<keyword evidence="2" id="KW-0812">Transmembrane</keyword>
<accession>A0A955LBB0</accession>
<sequence length="311" mass="35148">MDGFAYFLVFLCILGLITFFSTFFIVEQQKVAVIETFGRFSRVARPGLNFKIPFVERIAGRLSLRVQQLDVKAETKTQDNVFVHITVSVQYFVNPENVYDAFYKLDDPALQINSYVFDVIRARVPRINIDRLFEEKEEIANAIKEELNETMTQFGFQILNSLVTDIDPDAKVKVAMNEINAAERMKVAAREKAEANKIMKVKEAEADAESKALQGKGIADQRLAIVQGLRESVEDFQEGVQGTTAHDVMNLVLMTQYFDTLKDVGQYSNTILIPHSPGGMQDIETQLRNAMIQAHEVERSASRNEPGKKIA</sequence>
<evidence type="ECO:0000256" key="2">
    <source>
        <dbReference type="SAM" id="Phobius"/>
    </source>
</evidence>
<gene>
    <name evidence="4" type="ORF">KC669_03135</name>
</gene>
<dbReference type="Proteomes" id="UP000714915">
    <property type="component" value="Unassembled WGS sequence"/>
</dbReference>
<keyword evidence="2" id="KW-1133">Transmembrane helix</keyword>
<dbReference type="Pfam" id="PF01145">
    <property type="entry name" value="Band_7"/>
    <property type="match status" value="1"/>
</dbReference>
<dbReference type="EMBL" id="JAGQLF010000034">
    <property type="protein sequence ID" value="MCA9387003.1"/>
    <property type="molecule type" value="Genomic_DNA"/>
</dbReference>
<dbReference type="AlphaFoldDB" id="A0A955LBB0"/>
<evidence type="ECO:0000313" key="4">
    <source>
        <dbReference type="EMBL" id="MCA9387003.1"/>
    </source>
</evidence>
<evidence type="ECO:0000313" key="5">
    <source>
        <dbReference type="Proteomes" id="UP000714915"/>
    </source>
</evidence>
<keyword evidence="1" id="KW-0175">Coiled coil</keyword>
<organism evidence="4 5">
    <name type="scientific">Candidatus Dojkabacteria bacterium</name>
    <dbReference type="NCBI Taxonomy" id="2099670"/>
    <lineage>
        <taxon>Bacteria</taxon>
        <taxon>Candidatus Dojkabacteria</taxon>
    </lineage>
</organism>
<evidence type="ECO:0000259" key="3">
    <source>
        <dbReference type="SMART" id="SM00244"/>
    </source>
</evidence>
<feature type="coiled-coil region" evidence="1">
    <location>
        <begin position="129"/>
        <end position="205"/>
    </location>
</feature>
<dbReference type="InterPro" id="IPR050710">
    <property type="entry name" value="Band7/mec-2_domain"/>
</dbReference>
<dbReference type="SUPFAM" id="SSF117892">
    <property type="entry name" value="Band 7/SPFH domain"/>
    <property type="match status" value="1"/>
</dbReference>
<dbReference type="Gene3D" id="3.30.479.30">
    <property type="entry name" value="Band 7 domain"/>
    <property type="match status" value="1"/>
</dbReference>
<reference evidence="4" key="1">
    <citation type="submission" date="2020-04" db="EMBL/GenBank/DDBJ databases">
        <authorList>
            <person name="Zhang T."/>
        </authorList>
    </citation>
    <scope>NUCLEOTIDE SEQUENCE</scope>
    <source>
        <strain evidence="4">HKST-UBA09</strain>
    </source>
</reference>
<evidence type="ECO:0000256" key="1">
    <source>
        <dbReference type="SAM" id="Coils"/>
    </source>
</evidence>
<name>A0A955LBB0_9BACT</name>
<dbReference type="CDD" id="cd03407">
    <property type="entry name" value="SPFH_like_u4"/>
    <property type="match status" value="1"/>
</dbReference>
<protein>
    <submittedName>
        <fullName evidence="4">SPFH domain-containing protein</fullName>
    </submittedName>
</protein>
<dbReference type="SMART" id="SM00244">
    <property type="entry name" value="PHB"/>
    <property type="match status" value="1"/>
</dbReference>
<keyword evidence="2" id="KW-0472">Membrane</keyword>
<feature type="transmembrane region" description="Helical" evidence="2">
    <location>
        <begin position="6"/>
        <end position="26"/>
    </location>
</feature>
<feature type="domain" description="Band 7" evidence="3">
    <location>
        <begin position="21"/>
        <end position="180"/>
    </location>
</feature>